<comment type="caution">
    <text evidence="1">The sequence shown here is derived from an EMBL/GenBank/DDBJ whole genome shotgun (WGS) entry which is preliminary data.</text>
</comment>
<proteinExistence type="predicted"/>
<keyword evidence="2" id="KW-1185">Reference proteome</keyword>
<reference evidence="1 2" key="1">
    <citation type="submission" date="2016-03" db="EMBL/GenBank/DDBJ databases">
        <authorList>
            <person name="Ploux O."/>
        </authorList>
    </citation>
    <scope>NUCLEOTIDE SEQUENCE [LARGE SCALE GENOMIC DNA]</scope>
    <source>
        <strain evidence="1 2">LPB0076</strain>
    </source>
</reference>
<gene>
    <name evidence="1" type="ORF">LPBF_06135</name>
</gene>
<dbReference type="EMBL" id="LVEP01000022">
    <property type="protein sequence ID" value="OCB76516.1"/>
    <property type="molecule type" value="Genomic_DNA"/>
</dbReference>
<evidence type="ECO:0000313" key="2">
    <source>
        <dbReference type="Proteomes" id="UP000093510"/>
    </source>
</evidence>
<organism evidence="1 2">
    <name type="scientific">Flavobacterium crassostreae</name>
    <dbReference type="NCBI Taxonomy" id="1763534"/>
    <lineage>
        <taxon>Bacteria</taxon>
        <taxon>Pseudomonadati</taxon>
        <taxon>Bacteroidota</taxon>
        <taxon>Flavobacteriia</taxon>
        <taxon>Flavobacteriales</taxon>
        <taxon>Flavobacteriaceae</taxon>
        <taxon>Flavobacterium</taxon>
    </lineage>
</organism>
<dbReference type="STRING" id="1763534.GCA_001831475_01142"/>
<dbReference type="RefSeq" id="WP_066333852.1">
    <property type="nucleotide sequence ID" value="NZ_CP017688.1"/>
</dbReference>
<evidence type="ECO:0008006" key="3">
    <source>
        <dbReference type="Google" id="ProtNLM"/>
    </source>
</evidence>
<sequence length="136" mass="15380">MKNKALLLLLICTLSCQKKNSPETPPKDQTSKTQDTTNAILLEGKLSIGFEVSSFRPCNDTLDYWIEDNSGKMDLQYTKLVGPKNQASYKEVYCSLKGIQLPKLQEGFAADYDGYIQTIRIIKMDTIYPNKNCNTK</sequence>
<dbReference type="OrthoDB" id="5348860at2"/>
<dbReference type="Proteomes" id="UP000093510">
    <property type="component" value="Unassembled WGS sequence"/>
</dbReference>
<evidence type="ECO:0000313" key="1">
    <source>
        <dbReference type="EMBL" id="OCB76516.1"/>
    </source>
</evidence>
<name>A0A1B9E3K8_9FLAO</name>
<protein>
    <recommendedName>
        <fullName evidence="3">NlpE C-terminal OB domain-containing protein</fullName>
    </recommendedName>
</protein>
<dbReference type="AlphaFoldDB" id="A0A1B9E3K8"/>
<accession>A0A1B9E3K8</accession>